<dbReference type="GO" id="GO:0006397">
    <property type="term" value="P:mRNA processing"/>
    <property type="evidence" value="ECO:0007669"/>
    <property type="project" value="UniProtKB-KW"/>
</dbReference>
<evidence type="ECO:0000256" key="16">
    <source>
        <dbReference type="PROSITE-ProRule" id="PRU00047"/>
    </source>
</evidence>
<dbReference type="Gene3D" id="4.10.60.10">
    <property type="entry name" value="Zinc finger, CCHC-type"/>
    <property type="match status" value="1"/>
</dbReference>
<protein>
    <submittedName>
        <fullName evidence="20">Transcriptional regulator family: Zinc finger, CCHC-type</fullName>
    </submittedName>
</protein>
<evidence type="ECO:0000256" key="14">
    <source>
        <dbReference type="ARBA" id="ARBA00048173"/>
    </source>
</evidence>
<dbReference type="GO" id="GO:0003723">
    <property type="term" value="F:RNA binding"/>
    <property type="evidence" value="ECO:0007669"/>
    <property type="project" value="UniProtKB-KW"/>
</dbReference>
<dbReference type="InterPro" id="IPR005162">
    <property type="entry name" value="Retrotrans_gag_dom"/>
</dbReference>
<dbReference type="AlphaFoldDB" id="A0A8H7EVT6"/>
<keyword evidence="8" id="KW-0460">Magnesium</keyword>
<keyword evidence="11" id="KW-0695">RNA-directed DNA polymerase</keyword>
<dbReference type="InterPro" id="IPR001878">
    <property type="entry name" value="Znf_CCHC"/>
</dbReference>
<sequence length="587" mass="67797">MHSLPFPSSLNHNRSPLELVHSDLHGPLPVASHSGYKYWITFIDDGTRFRAVYLLKAKSEAFEVFKVYKSWAETQLRVKLRALQDDKGGEYMSKAFISFTELAGIERRHSTRNRPQQNGLAERANRTMGERITAMLSESRLPGSFWGECISSMVHVWNMLPTASLSGTTPFQAFYKRKPDVSQLRCYEFTNLLEGRHYAYSFPSSWIYSGPPTLLPSFIPITERNDYDSLDEEHYERVARSTRRNQNRKNQKKRHQVDFRSYRDTRNIETESENENIINTDDQNNRDNDNMSNDAAVTVSAQTDALKSLIPNPKDFGGNREQFSEWWRSMTLFLKYNKVTDTDQKIIATIVRLKGPVPSCFADIWTEKITTNFTYTWDTFEEELKTSFGKGNEKDIAEERIESLKQGNRNTMDFLVEFTALMYKAKIDDQHAIFLLKRHTRHDIIKTILGYPSKDIPKSREDWNNAILQVGSGLETMKRIDQKTDTGITYGGSGQPMEIGWKKFEWDKDGKPKCHKCGKFGHIGKNCEEERKNFGEKKNFKCFSCGKFGHIAKDCRSNRSGRIRAMNEDSDDEDDSKKEQGFSDGSE</sequence>
<feature type="domain" description="CCHC-type" evidence="18">
    <location>
        <begin position="513"/>
        <end position="529"/>
    </location>
</feature>
<accession>A0A8H7EVT6</accession>
<evidence type="ECO:0000256" key="12">
    <source>
        <dbReference type="ARBA" id="ARBA00022932"/>
    </source>
</evidence>
<organism evidence="20 21">
    <name type="scientific">Agaricus bisporus var. burnettii</name>
    <dbReference type="NCBI Taxonomy" id="192524"/>
    <lineage>
        <taxon>Eukaryota</taxon>
        <taxon>Fungi</taxon>
        <taxon>Dikarya</taxon>
        <taxon>Basidiomycota</taxon>
        <taxon>Agaricomycotina</taxon>
        <taxon>Agaricomycetes</taxon>
        <taxon>Agaricomycetidae</taxon>
        <taxon>Agaricales</taxon>
        <taxon>Agaricineae</taxon>
        <taxon>Agaricaceae</taxon>
        <taxon>Agaricus</taxon>
    </lineage>
</organism>
<dbReference type="SUPFAM" id="SSF53098">
    <property type="entry name" value="Ribonuclease H-like"/>
    <property type="match status" value="1"/>
</dbReference>
<dbReference type="InterPro" id="IPR012337">
    <property type="entry name" value="RNaseH-like_sf"/>
</dbReference>
<feature type="region of interest" description="Disordered" evidence="17">
    <location>
        <begin position="559"/>
        <end position="587"/>
    </location>
</feature>
<keyword evidence="7" id="KW-0378">Hydrolase</keyword>
<dbReference type="SUPFAM" id="SSF57756">
    <property type="entry name" value="Retrovirus zinc finger-like domains"/>
    <property type="match status" value="1"/>
</dbReference>
<evidence type="ECO:0000256" key="5">
    <source>
        <dbReference type="ARBA" id="ARBA00022723"/>
    </source>
</evidence>
<dbReference type="InterPro" id="IPR036875">
    <property type="entry name" value="Znf_CCHC_sf"/>
</dbReference>
<evidence type="ECO:0000256" key="10">
    <source>
        <dbReference type="ARBA" id="ARBA00022908"/>
    </source>
</evidence>
<keyword evidence="5" id="KW-0479">Metal-binding</keyword>
<evidence type="ECO:0000259" key="19">
    <source>
        <dbReference type="PROSITE" id="PS50994"/>
    </source>
</evidence>
<dbReference type="Proteomes" id="UP000629468">
    <property type="component" value="Unassembled WGS sequence"/>
</dbReference>
<keyword evidence="1" id="KW-0815">Transposition</keyword>
<dbReference type="Pfam" id="PF03732">
    <property type="entry name" value="Retrotrans_gag"/>
    <property type="match status" value="1"/>
</dbReference>
<evidence type="ECO:0000256" key="3">
    <source>
        <dbReference type="ARBA" id="ARBA00022695"/>
    </source>
</evidence>
<dbReference type="GO" id="GO:0016787">
    <property type="term" value="F:hydrolase activity"/>
    <property type="evidence" value="ECO:0007669"/>
    <property type="project" value="UniProtKB-KW"/>
</dbReference>
<evidence type="ECO:0000256" key="11">
    <source>
        <dbReference type="ARBA" id="ARBA00022918"/>
    </source>
</evidence>
<reference evidence="20 21" key="1">
    <citation type="journal article" name="Sci. Rep.">
        <title>Telomere-to-telomere assembled and centromere annotated genomes of the two main subspecies of the button mushroom Agaricus bisporus reveal especially polymorphic chromosome ends.</title>
        <authorList>
            <person name="Sonnenberg A.S.M."/>
            <person name="Sedaghat-Telgerd N."/>
            <person name="Lavrijssen B."/>
            <person name="Ohm R.A."/>
            <person name="Hendrickx P.M."/>
            <person name="Scholtmeijer K."/>
            <person name="Baars J.J.P."/>
            <person name="van Peer A."/>
        </authorList>
    </citation>
    <scope>NUCLEOTIDE SEQUENCE [LARGE SCALE GENOMIC DNA]</scope>
    <source>
        <strain evidence="20 21">H119_p4</strain>
    </source>
</reference>
<dbReference type="InterPro" id="IPR036397">
    <property type="entry name" value="RNaseH_sf"/>
</dbReference>
<evidence type="ECO:0000313" key="20">
    <source>
        <dbReference type="EMBL" id="KAF7760478.1"/>
    </source>
</evidence>
<feature type="region of interest" description="Disordered" evidence="17">
    <location>
        <begin position="238"/>
        <end position="292"/>
    </location>
</feature>
<keyword evidence="12" id="KW-0808">Transferase</keyword>
<evidence type="ECO:0000256" key="15">
    <source>
        <dbReference type="ARBA" id="ARBA00049244"/>
    </source>
</evidence>
<dbReference type="Gene3D" id="3.30.420.10">
    <property type="entry name" value="Ribonuclease H-like superfamily/Ribonuclease H"/>
    <property type="match status" value="1"/>
</dbReference>
<name>A0A8H7EVT6_AGABI</name>
<evidence type="ECO:0000256" key="7">
    <source>
        <dbReference type="ARBA" id="ARBA00022801"/>
    </source>
</evidence>
<dbReference type="InterPro" id="IPR039537">
    <property type="entry name" value="Retrotran_Ty1/copia-like"/>
</dbReference>
<feature type="domain" description="CCHC-type" evidence="18">
    <location>
        <begin position="541"/>
        <end position="557"/>
    </location>
</feature>
<keyword evidence="10" id="KW-0229">DNA integration</keyword>
<evidence type="ECO:0000256" key="2">
    <source>
        <dbReference type="ARBA" id="ARBA00022664"/>
    </source>
</evidence>
<feature type="compositionally biased region" description="Basic and acidic residues" evidence="17">
    <location>
        <begin position="256"/>
        <end position="269"/>
    </location>
</feature>
<dbReference type="PROSITE" id="PS50158">
    <property type="entry name" value="ZF_CCHC"/>
    <property type="match status" value="2"/>
</dbReference>
<keyword evidence="12" id="KW-0239">DNA-directed DNA polymerase</keyword>
<dbReference type="GO" id="GO:0032196">
    <property type="term" value="P:transposition"/>
    <property type="evidence" value="ECO:0007669"/>
    <property type="project" value="UniProtKB-KW"/>
</dbReference>
<evidence type="ECO:0000256" key="4">
    <source>
        <dbReference type="ARBA" id="ARBA00022722"/>
    </source>
</evidence>
<keyword evidence="13" id="KW-0233">DNA recombination</keyword>
<dbReference type="SMART" id="SM00343">
    <property type="entry name" value="ZnF_C2HC"/>
    <property type="match status" value="2"/>
</dbReference>
<dbReference type="GO" id="GO:0006310">
    <property type="term" value="P:DNA recombination"/>
    <property type="evidence" value="ECO:0007669"/>
    <property type="project" value="UniProtKB-KW"/>
</dbReference>
<dbReference type="Pfam" id="PF00098">
    <property type="entry name" value="zf-CCHC"/>
    <property type="match status" value="1"/>
</dbReference>
<dbReference type="GO" id="GO:0003887">
    <property type="term" value="F:DNA-directed DNA polymerase activity"/>
    <property type="evidence" value="ECO:0007669"/>
    <property type="project" value="UniProtKB-KW"/>
</dbReference>
<dbReference type="GO" id="GO:0015074">
    <property type="term" value="P:DNA integration"/>
    <property type="evidence" value="ECO:0007669"/>
    <property type="project" value="UniProtKB-KW"/>
</dbReference>
<dbReference type="GO" id="GO:0005634">
    <property type="term" value="C:nucleus"/>
    <property type="evidence" value="ECO:0007669"/>
    <property type="project" value="UniProtKB-ARBA"/>
</dbReference>
<evidence type="ECO:0000256" key="8">
    <source>
        <dbReference type="ARBA" id="ARBA00022842"/>
    </source>
</evidence>
<dbReference type="EMBL" id="JABXXO010000015">
    <property type="protein sequence ID" value="KAF7760478.1"/>
    <property type="molecule type" value="Genomic_DNA"/>
</dbReference>
<keyword evidence="4" id="KW-0540">Nuclease</keyword>
<dbReference type="PANTHER" id="PTHR42648:SF11">
    <property type="entry name" value="TRANSPOSON TY4-P GAG-POL POLYPROTEIN"/>
    <property type="match status" value="1"/>
</dbReference>
<evidence type="ECO:0000256" key="6">
    <source>
        <dbReference type="ARBA" id="ARBA00022759"/>
    </source>
</evidence>
<evidence type="ECO:0000256" key="9">
    <source>
        <dbReference type="ARBA" id="ARBA00022884"/>
    </source>
</evidence>
<feature type="domain" description="Integrase catalytic" evidence="19">
    <location>
        <begin position="12"/>
        <end position="178"/>
    </location>
</feature>
<proteinExistence type="predicted"/>
<comment type="catalytic activity">
    <reaction evidence="14">
        <text>DNA(n) + a 2'-deoxyribonucleoside 5'-triphosphate = DNA(n+1) + diphosphate</text>
        <dbReference type="Rhea" id="RHEA:22508"/>
        <dbReference type="Rhea" id="RHEA-COMP:17339"/>
        <dbReference type="Rhea" id="RHEA-COMP:17340"/>
        <dbReference type="ChEBI" id="CHEBI:33019"/>
        <dbReference type="ChEBI" id="CHEBI:61560"/>
        <dbReference type="ChEBI" id="CHEBI:173112"/>
        <dbReference type="EC" id="2.7.7.49"/>
    </reaction>
</comment>
<gene>
    <name evidence="20" type="ORF">Agabi119p4_11154</name>
</gene>
<evidence type="ECO:0000313" key="21">
    <source>
        <dbReference type="Proteomes" id="UP000629468"/>
    </source>
</evidence>
<evidence type="ECO:0000256" key="1">
    <source>
        <dbReference type="ARBA" id="ARBA00022578"/>
    </source>
</evidence>
<comment type="catalytic activity">
    <reaction evidence="15">
        <text>DNA(n) + a 2'-deoxyribonucleoside 5'-triphosphate = DNA(n+1) + diphosphate</text>
        <dbReference type="Rhea" id="RHEA:22508"/>
        <dbReference type="Rhea" id="RHEA-COMP:17339"/>
        <dbReference type="Rhea" id="RHEA-COMP:17340"/>
        <dbReference type="ChEBI" id="CHEBI:33019"/>
        <dbReference type="ChEBI" id="CHEBI:61560"/>
        <dbReference type="ChEBI" id="CHEBI:173112"/>
        <dbReference type="EC" id="2.7.7.7"/>
    </reaction>
</comment>
<comment type="caution">
    <text evidence="20">The sequence shown here is derived from an EMBL/GenBank/DDBJ whole genome shotgun (WGS) entry which is preliminary data.</text>
</comment>
<keyword evidence="2" id="KW-0507">mRNA processing</keyword>
<keyword evidence="16" id="KW-0863">Zinc-finger</keyword>
<feature type="compositionally biased region" description="Basic residues" evidence="17">
    <location>
        <begin position="240"/>
        <end position="255"/>
    </location>
</feature>
<dbReference type="InterPro" id="IPR001584">
    <property type="entry name" value="Integrase_cat-core"/>
</dbReference>
<keyword evidence="16" id="KW-0862">Zinc</keyword>
<keyword evidence="3" id="KW-0548">Nucleotidyltransferase</keyword>
<evidence type="ECO:0000256" key="17">
    <source>
        <dbReference type="SAM" id="MobiDB-lite"/>
    </source>
</evidence>
<keyword evidence="6" id="KW-0255">Endonuclease</keyword>
<dbReference type="GO" id="GO:0008270">
    <property type="term" value="F:zinc ion binding"/>
    <property type="evidence" value="ECO:0007669"/>
    <property type="project" value="UniProtKB-KW"/>
</dbReference>
<dbReference type="GO" id="GO:0004519">
    <property type="term" value="F:endonuclease activity"/>
    <property type="evidence" value="ECO:0007669"/>
    <property type="project" value="UniProtKB-KW"/>
</dbReference>
<evidence type="ECO:0000259" key="18">
    <source>
        <dbReference type="PROSITE" id="PS50158"/>
    </source>
</evidence>
<dbReference type="GO" id="GO:0003964">
    <property type="term" value="F:RNA-directed DNA polymerase activity"/>
    <property type="evidence" value="ECO:0007669"/>
    <property type="project" value="UniProtKB-KW"/>
</dbReference>
<dbReference type="PROSITE" id="PS50994">
    <property type="entry name" value="INTEGRASE"/>
    <property type="match status" value="1"/>
</dbReference>
<dbReference type="PANTHER" id="PTHR42648">
    <property type="entry name" value="TRANSPOSASE, PUTATIVE-RELATED"/>
    <property type="match status" value="1"/>
</dbReference>
<evidence type="ECO:0000256" key="13">
    <source>
        <dbReference type="ARBA" id="ARBA00023172"/>
    </source>
</evidence>
<keyword evidence="9" id="KW-0694">RNA-binding</keyword>